<keyword evidence="3" id="KW-0378">Hydrolase</keyword>
<gene>
    <name evidence="3" type="ORF">E9998_02450</name>
</gene>
<accession>A0A4S8PKI2</accession>
<keyword evidence="3" id="KW-0645">Protease</keyword>
<keyword evidence="4" id="KW-1185">Reference proteome</keyword>
<organism evidence="3 4">
    <name type="scientific">Glycomyces paridis</name>
    <dbReference type="NCBI Taxonomy" id="2126555"/>
    <lineage>
        <taxon>Bacteria</taxon>
        <taxon>Bacillati</taxon>
        <taxon>Actinomycetota</taxon>
        <taxon>Actinomycetes</taxon>
        <taxon>Glycomycetales</taxon>
        <taxon>Glycomycetaceae</taxon>
        <taxon>Glycomyces</taxon>
    </lineage>
</organism>
<evidence type="ECO:0000256" key="1">
    <source>
        <dbReference type="PROSITE-ProRule" id="PRU01251"/>
    </source>
</evidence>
<protein>
    <submittedName>
        <fullName evidence="3">Clp protease</fullName>
    </submittedName>
</protein>
<evidence type="ECO:0000259" key="2">
    <source>
        <dbReference type="PROSITE" id="PS51903"/>
    </source>
</evidence>
<keyword evidence="1" id="KW-0677">Repeat</keyword>
<feature type="domain" description="Clp R" evidence="2">
    <location>
        <begin position="2"/>
        <end position="152"/>
    </location>
</feature>
<dbReference type="SUPFAM" id="SSF81923">
    <property type="entry name" value="Double Clp-N motif"/>
    <property type="match status" value="1"/>
</dbReference>
<dbReference type="PROSITE" id="PS51903">
    <property type="entry name" value="CLP_R"/>
    <property type="match status" value="1"/>
</dbReference>
<dbReference type="InterPro" id="IPR004176">
    <property type="entry name" value="Clp_R_N"/>
</dbReference>
<proteinExistence type="predicted"/>
<dbReference type="Pfam" id="PF02861">
    <property type="entry name" value="Clp_N"/>
    <property type="match status" value="1"/>
</dbReference>
<dbReference type="EMBL" id="STGX01000002">
    <property type="protein sequence ID" value="THV31257.1"/>
    <property type="molecule type" value="Genomic_DNA"/>
</dbReference>
<comment type="caution">
    <text evidence="3">The sequence shown here is derived from an EMBL/GenBank/DDBJ whole genome shotgun (WGS) entry which is preliminary data.</text>
</comment>
<evidence type="ECO:0000313" key="3">
    <source>
        <dbReference type="EMBL" id="THV31257.1"/>
    </source>
</evidence>
<name>A0A4S8PKI2_9ACTN</name>
<dbReference type="InterPro" id="IPR036628">
    <property type="entry name" value="Clp_N_dom_sf"/>
</dbReference>
<dbReference type="OrthoDB" id="3628183at2"/>
<dbReference type="RefSeq" id="WP_136528130.1">
    <property type="nucleotide sequence ID" value="NZ_STGX01000002.1"/>
</dbReference>
<dbReference type="Gene3D" id="1.10.1780.10">
    <property type="entry name" value="Clp, N-terminal domain"/>
    <property type="match status" value="1"/>
</dbReference>
<dbReference type="GO" id="GO:0006508">
    <property type="term" value="P:proteolysis"/>
    <property type="evidence" value="ECO:0007669"/>
    <property type="project" value="UniProtKB-KW"/>
</dbReference>
<dbReference type="GO" id="GO:0008233">
    <property type="term" value="F:peptidase activity"/>
    <property type="evidence" value="ECO:0007669"/>
    <property type="project" value="UniProtKB-KW"/>
</dbReference>
<sequence>MFERFSPASRAAVTGAVGDARDRGDRRVGTEHLLLAVLREGEAEVLLGATAAQAREAAADLDRRALTAVGVDTAGFTQKGPAAKRKSPAFGSGAKAALSRSLAIAVAAKDKRIEPRHLLLALLERDRPDPVAELFAALGIDPTEARARFLPR</sequence>
<dbReference type="AlphaFoldDB" id="A0A4S8PKI2"/>
<dbReference type="Proteomes" id="UP000305792">
    <property type="component" value="Unassembled WGS sequence"/>
</dbReference>
<evidence type="ECO:0000313" key="4">
    <source>
        <dbReference type="Proteomes" id="UP000305792"/>
    </source>
</evidence>
<reference evidence="3 4" key="1">
    <citation type="journal article" date="2018" name="Int. J. Syst. Evol. Microbiol.">
        <title>Glycomyces paridis sp. nov., isolated from the medicinal plant Paris polyphylla.</title>
        <authorList>
            <person name="Fang X.M."/>
            <person name="Bai J.L."/>
            <person name="Su J."/>
            <person name="Zhao L.L."/>
            <person name="Liu H.Y."/>
            <person name="Ma B.P."/>
            <person name="Zhang Y.Q."/>
            <person name="Yu L.Y."/>
        </authorList>
    </citation>
    <scope>NUCLEOTIDE SEQUENCE [LARGE SCALE GENOMIC DNA]</scope>
    <source>
        <strain evidence="3 4">CPCC 204357</strain>
    </source>
</reference>